<dbReference type="Gene3D" id="3.30.565.10">
    <property type="entry name" value="Histidine kinase-like ATPase, C-terminal domain"/>
    <property type="match status" value="1"/>
</dbReference>
<keyword evidence="9" id="KW-0812">Transmembrane</keyword>
<evidence type="ECO:0000256" key="8">
    <source>
        <dbReference type="ARBA" id="ARBA00023012"/>
    </source>
</evidence>
<keyword evidence="4" id="KW-0808">Transferase</keyword>
<dbReference type="Pfam" id="PF02518">
    <property type="entry name" value="HATPase_c"/>
    <property type="match status" value="1"/>
</dbReference>
<gene>
    <name evidence="12" type="ORF">GCM10014713_20480</name>
</gene>
<evidence type="ECO:0000256" key="4">
    <source>
        <dbReference type="ARBA" id="ARBA00022679"/>
    </source>
</evidence>
<keyword evidence="13" id="KW-1185">Reference proteome</keyword>
<dbReference type="SUPFAM" id="SSF55874">
    <property type="entry name" value="ATPase domain of HSP90 chaperone/DNA topoisomerase II/histidine kinase"/>
    <property type="match status" value="1"/>
</dbReference>
<keyword evidence="6" id="KW-0418">Kinase</keyword>
<evidence type="ECO:0000256" key="2">
    <source>
        <dbReference type="ARBA" id="ARBA00012438"/>
    </source>
</evidence>
<dbReference type="CDD" id="cd16917">
    <property type="entry name" value="HATPase_UhpB-NarQ-NarX-like"/>
    <property type="match status" value="1"/>
</dbReference>
<evidence type="ECO:0000259" key="10">
    <source>
        <dbReference type="Pfam" id="PF02518"/>
    </source>
</evidence>
<dbReference type="InterPro" id="IPR036890">
    <property type="entry name" value="HATPase_C_sf"/>
</dbReference>
<accession>A0A918LNH0</accession>
<evidence type="ECO:0000256" key="3">
    <source>
        <dbReference type="ARBA" id="ARBA00022553"/>
    </source>
</evidence>
<dbReference type="PANTHER" id="PTHR24421">
    <property type="entry name" value="NITRATE/NITRITE SENSOR PROTEIN NARX-RELATED"/>
    <property type="match status" value="1"/>
</dbReference>
<dbReference type="GO" id="GO:0005524">
    <property type="term" value="F:ATP binding"/>
    <property type="evidence" value="ECO:0007669"/>
    <property type="project" value="UniProtKB-KW"/>
</dbReference>
<dbReference type="Gene3D" id="1.20.5.1930">
    <property type="match status" value="1"/>
</dbReference>
<proteinExistence type="predicted"/>
<dbReference type="RefSeq" id="WP_019885998.1">
    <property type="nucleotide sequence ID" value="NZ_BMQQ01000005.1"/>
</dbReference>
<evidence type="ECO:0000256" key="7">
    <source>
        <dbReference type="ARBA" id="ARBA00022840"/>
    </source>
</evidence>
<reference evidence="12" key="2">
    <citation type="submission" date="2020-09" db="EMBL/GenBank/DDBJ databases">
        <authorList>
            <person name="Sun Q."/>
            <person name="Ohkuma M."/>
        </authorList>
    </citation>
    <scope>NUCLEOTIDE SEQUENCE</scope>
    <source>
        <strain evidence="12">JCM 3172</strain>
    </source>
</reference>
<feature type="transmembrane region" description="Helical" evidence="9">
    <location>
        <begin position="12"/>
        <end position="39"/>
    </location>
</feature>
<dbReference type="GO" id="GO:0000155">
    <property type="term" value="F:phosphorelay sensor kinase activity"/>
    <property type="evidence" value="ECO:0007669"/>
    <property type="project" value="InterPro"/>
</dbReference>
<dbReference type="EMBL" id="BMQQ01000005">
    <property type="protein sequence ID" value="GGT27044.1"/>
    <property type="molecule type" value="Genomic_DNA"/>
</dbReference>
<comment type="caution">
    <text evidence="12">The sequence shown here is derived from an EMBL/GenBank/DDBJ whole genome shotgun (WGS) entry which is preliminary data.</text>
</comment>
<organism evidence="12 13">
    <name type="scientific">Streptomyces purpureus</name>
    <dbReference type="NCBI Taxonomy" id="1951"/>
    <lineage>
        <taxon>Bacteria</taxon>
        <taxon>Bacillati</taxon>
        <taxon>Actinomycetota</taxon>
        <taxon>Actinomycetes</taxon>
        <taxon>Kitasatosporales</taxon>
        <taxon>Streptomycetaceae</taxon>
        <taxon>Streptomyces</taxon>
    </lineage>
</organism>
<dbReference type="InterPro" id="IPR011712">
    <property type="entry name" value="Sig_transdc_His_kin_sub3_dim/P"/>
</dbReference>
<keyword evidence="8" id="KW-0902">Two-component regulatory system</keyword>
<evidence type="ECO:0000256" key="9">
    <source>
        <dbReference type="SAM" id="Phobius"/>
    </source>
</evidence>
<keyword evidence="5" id="KW-0547">Nucleotide-binding</keyword>
<dbReference type="InterPro" id="IPR050482">
    <property type="entry name" value="Sensor_HK_TwoCompSys"/>
</dbReference>
<evidence type="ECO:0000259" key="11">
    <source>
        <dbReference type="Pfam" id="PF07730"/>
    </source>
</evidence>
<evidence type="ECO:0000313" key="12">
    <source>
        <dbReference type="EMBL" id="GGT27044.1"/>
    </source>
</evidence>
<feature type="transmembrane region" description="Helical" evidence="9">
    <location>
        <begin position="131"/>
        <end position="154"/>
    </location>
</feature>
<dbReference type="Proteomes" id="UP000619486">
    <property type="component" value="Unassembled WGS sequence"/>
</dbReference>
<dbReference type="GO" id="GO:0016020">
    <property type="term" value="C:membrane"/>
    <property type="evidence" value="ECO:0007669"/>
    <property type="project" value="InterPro"/>
</dbReference>
<evidence type="ECO:0000256" key="6">
    <source>
        <dbReference type="ARBA" id="ARBA00022777"/>
    </source>
</evidence>
<feature type="transmembrane region" description="Helical" evidence="9">
    <location>
        <begin position="95"/>
        <end position="119"/>
    </location>
</feature>
<dbReference type="InterPro" id="IPR003594">
    <property type="entry name" value="HATPase_dom"/>
</dbReference>
<protein>
    <recommendedName>
        <fullName evidence="2">histidine kinase</fullName>
        <ecNumber evidence="2">2.7.13.3</ecNumber>
    </recommendedName>
</protein>
<feature type="domain" description="Histidine kinase/HSP90-like ATPase" evidence="10">
    <location>
        <begin position="300"/>
        <end position="381"/>
    </location>
</feature>
<dbReference type="AlphaFoldDB" id="A0A918LNH0"/>
<feature type="domain" description="Signal transduction histidine kinase subgroup 3 dimerisation and phosphoacceptor" evidence="11">
    <location>
        <begin position="193"/>
        <end position="258"/>
    </location>
</feature>
<evidence type="ECO:0000313" key="13">
    <source>
        <dbReference type="Proteomes" id="UP000619486"/>
    </source>
</evidence>
<sequence length="383" mass="40447">MKDVVARGARYAAGLALGAATALVELLFLLAAGVLLLLLAASPRGRHAAWGPLGATAGALARLEGRRLDRFLGVRGAQAYGDGRALRYLAARVPLGLLGGVVLLCVLAGVAYGAFPLYGWLLIHIDNVADVVLGSLAGLLLLLLSLQGIFGLAAGEDRLARHLLGPSHHDELERRIAQLAASRAEVMDVVHDERRRIERDLHDGVQQRLVALGMLIGRARRSRDPERTAELLLQAHEESRQALTELREVAWRVHPTVLDEAGLRAALEAVAERSPLPVSLTYGEDGQLPRDLSRTVQTVAYFVVSEAVTNVVKHADATRITVQLRGEGDMVSVRVTDDGTGGADPAGGGLAGLAGRVAALDGRFAVDSPAGGPTTVRAELPCA</sequence>
<evidence type="ECO:0000256" key="1">
    <source>
        <dbReference type="ARBA" id="ARBA00000085"/>
    </source>
</evidence>
<dbReference type="GO" id="GO:0046983">
    <property type="term" value="F:protein dimerization activity"/>
    <property type="evidence" value="ECO:0007669"/>
    <property type="project" value="InterPro"/>
</dbReference>
<keyword evidence="9" id="KW-1133">Transmembrane helix</keyword>
<keyword evidence="3" id="KW-0597">Phosphoprotein</keyword>
<evidence type="ECO:0000256" key="5">
    <source>
        <dbReference type="ARBA" id="ARBA00022741"/>
    </source>
</evidence>
<keyword evidence="7" id="KW-0067">ATP-binding</keyword>
<dbReference type="PANTHER" id="PTHR24421:SF10">
    <property type="entry name" value="NITRATE_NITRITE SENSOR PROTEIN NARQ"/>
    <property type="match status" value="1"/>
</dbReference>
<reference evidence="12" key="1">
    <citation type="journal article" date="2014" name="Int. J. Syst. Evol. Microbiol.">
        <title>Complete genome sequence of Corynebacterium casei LMG S-19264T (=DSM 44701T), isolated from a smear-ripened cheese.</title>
        <authorList>
            <consortium name="US DOE Joint Genome Institute (JGI-PGF)"/>
            <person name="Walter F."/>
            <person name="Albersmeier A."/>
            <person name="Kalinowski J."/>
            <person name="Ruckert C."/>
        </authorList>
    </citation>
    <scope>NUCLEOTIDE SEQUENCE</scope>
    <source>
        <strain evidence="12">JCM 3172</strain>
    </source>
</reference>
<dbReference type="EC" id="2.7.13.3" evidence="2"/>
<keyword evidence="9" id="KW-0472">Membrane</keyword>
<dbReference type="Pfam" id="PF07730">
    <property type="entry name" value="HisKA_3"/>
    <property type="match status" value="1"/>
</dbReference>
<comment type="catalytic activity">
    <reaction evidence="1">
        <text>ATP + protein L-histidine = ADP + protein N-phospho-L-histidine.</text>
        <dbReference type="EC" id="2.7.13.3"/>
    </reaction>
</comment>
<name>A0A918LNH0_9ACTN</name>